<sequence>MGTKGANSQMEVKMTGIYTAADLRTYSLDQLYGLYRRFERDLIESTGGSPERRIALANLENVSHAICLRYAFHNHLRRGSNRNFKPGF</sequence>
<evidence type="ECO:0000313" key="2">
    <source>
        <dbReference type="Proteomes" id="UP000252517"/>
    </source>
</evidence>
<accession>A0A367WQD0</accession>
<gene>
    <name evidence="1" type="ORF">TH25_21240</name>
</gene>
<name>A0A367WQD0_9PROT</name>
<comment type="caution">
    <text evidence="1">The sequence shown here is derived from an EMBL/GenBank/DDBJ whole genome shotgun (WGS) entry which is preliminary data.</text>
</comment>
<organism evidence="1 2">
    <name type="scientific">Thalassospira profundimaris</name>
    <dbReference type="NCBI Taxonomy" id="502049"/>
    <lineage>
        <taxon>Bacteria</taxon>
        <taxon>Pseudomonadati</taxon>
        <taxon>Pseudomonadota</taxon>
        <taxon>Alphaproteobacteria</taxon>
        <taxon>Rhodospirillales</taxon>
        <taxon>Thalassospiraceae</taxon>
        <taxon>Thalassospira</taxon>
    </lineage>
</organism>
<proteinExistence type="predicted"/>
<reference evidence="1 2" key="1">
    <citation type="submission" date="2014-07" db="EMBL/GenBank/DDBJ databases">
        <title>Draft genome sequence of Thalassospira profundimaris S25-3-2.</title>
        <authorList>
            <person name="Lai Q."/>
            <person name="Shao Z."/>
        </authorList>
    </citation>
    <scope>NUCLEOTIDE SEQUENCE [LARGE SCALE GENOMIC DNA]</scope>
    <source>
        <strain evidence="1 2">S25-3-2</strain>
    </source>
</reference>
<dbReference type="AlphaFoldDB" id="A0A367WQD0"/>
<dbReference type="Proteomes" id="UP000252517">
    <property type="component" value="Unassembled WGS sequence"/>
</dbReference>
<evidence type="ECO:0000313" key="1">
    <source>
        <dbReference type="EMBL" id="RCK43675.1"/>
    </source>
</evidence>
<protein>
    <submittedName>
        <fullName evidence="1">Uncharacterized protein</fullName>
    </submittedName>
</protein>
<dbReference type="EMBL" id="JPWH01000024">
    <property type="protein sequence ID" value="RCK43675.1"/>
    <property type="molecule type" value="Genomic_DNA"/>
</dbReference>